<dbReference type="GO" id="GO:0005524">
    <property type="term" value="F:ATP binding"/>
    <property type="evidence" value="ECO:0007669"/>
    <property type="project" value="InterPro"/>
</dbReference>
<dbReference type="PANTHER" id="PTHR27006:SF606">
    <property type="entry name" value="INTERLEUKIN-1 RECEPTOR-ASSOCIATED KINASE 4"/>
    <property type="match status" value="1"/>
</dbReference>
<dbReference type="FunFam" id="1.10.510.10:FF:001722">
    <property type="entry name" value="G-type lectin S-receptor-like serine/threonine-protein kinase B120"/>
    <property type="match status" value="1"/>
</dbReference>
<dbReference type="GO" id="GO:0004672">
    <property type="term" value="F:protein kinase activity"/>
    <property type="evidence" value="ECO:0007669"/>
    <property type="project" value="InterPro"/>
</dbReference>
<accession>A0AAV5LY85</accession>
<comment type="caution">
    <text evidence="2">The sequence shown here is derived from an EMBL/GenBank/DDBJ whole genome shotgun (WGS) entry which is preliminary data.</text>
</comment>
<keyword evidence="3" id="KW-1185">Reference proteome</keyword>
<reference evidence="2 3" key="1">
    <citation type="journal article" date="2021" name="Commun. Biol.">
        <title>The genome of Shorea leprosula (Dipterocarpaceae) highlights the ecological relevance of drought in aseasonal tropical rainforests.</title>
        <authorList>
            <person name="Ng K.K.S."/>
            <person name="Kobayashi M.J."/>
            <person name="Fawcett J.A."/>
            <person name="Hatakeyama M."/>
            <person name="Paape T."/>
            <person name="Ng C.H."/>
            <person name="Ang C.C."/>
            <person name="Tnah L.H."/>
            <person name="Lee C.T."/>
            <person name="Nishiyama T."/>
            <person name="Sese J."/>
            <person name="O'Brien M.J."/>
            <person name="Copetti D."/>
            <person name="Mohd Noor M.I."/>
            <person name="Ong R.C."/>
            <person name="Putra M."/>
            <person name="Sireger I.Z."/>
            <person name="Indrioko S."/>
            <person name="Kosugi Y."/>
            <person name="Izuno A."/>
            <person name="Isagi Y."/>
            <person name="Lee S.L."/>
            <person name="Shimizu K.K."/>
        </authorList>
    </citation>
    <scope>NUCLEOTIDE SEQUENCE [LARGE SCALE GENOMIC DNA]</scope>
    <source>
        <strain evidence="2">214</strain>
    </source>
</reference>
<proteinExistence type="predicted"/>
<dbReference type="InterPro" id="IPR000719">
    <property type="entry name" value="Prot_kinase_dom"/>
</dbReference>
<dbReference type="SUPFAM" id="SSF56112">
    <property type="entry name" value="Protein kinase-like (PK-like)"/>
    <property type="match status" value="1"/>
</dbReference>
<dbReference type="Gene3D" id="1.10.510.10">
    <property type="entry name" value="Transferase(Phosphotransferase) domain 1"/>
    <property type="match status" value="1"/>
</dbReference>
<evidence type="ECO:0000313" key="2">
    <source>
        <dbReference type="EMBL" id="GKV41739.1"/>
    </source>
</evidence>
<dbReference type="InterPro" id="IPR011009">
    <property type="entry name" value="Kinase-like_dom_sf"/>
</dbReference>
<dbReference type="EMBL" id="BPVZ01000152">
    <property type="protein sequence ID" value="GKV41739.1"/>
    <property type="molecule type" value="Genomic_DNA"/>
</dbReference>
<dbReference type="Proteomes" id="UP001054252">
    <property type="component" value="Unassembled WGS sequence"/>
</dbReference>
<evidence type="ECO:0000313" key="3">
    <source>
        <dbReference type="Proteomes" id="UP001054252"/>
    </source>
</evidence>
<dbReference type="InterPro" id="IPR001245">
    <property type="entry name" value="Ser-Thr/Tyr_kinase_cat_dom"/>
</dbReference>
<evidence type="ECO:0000259" key="1">
    <source>
        <dbReference type="PROSITE" id="PS50011"/>
    </source>
</evidence>
<dbReference type="AlphaFoldDB" id="A0AAV5LY85"/>
<sequence>MVLKISDFGIAKIIEENQTQEPTRRIVGTYGYISPELAMHGKFSEKSDVFSFGVLMLEIVCGKMNTGFYNSNHSENLLTQAWKHWKGGTVLELMDPTLRESNVSNEVTRCIQIGLLCVQENPTARPTMTRVVSMLSSSSVTLPALQKNAFFFGSITGLSSGSVELERDRNTDKSTSCSVNDASITRVYPC</sequence>
<dbReference type="PANTHER" id="PTHR27006">
    <property type="entry name" value="PROMASTIGOTE SURFACE ANTIGEN PROTEIN PSA"/>
    <property type="match status" value="1"/>
</dbReference>
<dbReference type="PROSITE" id="PS50011">
    <property type="entry name" value="PROTEIN_KINASE_DOM"/>
    <property type="match status" value="1"/>
</dbReference>
<feature type="domain" description="Protein kinase" evidence="1">
    <location>
        <begin position="1"/>
        <end position="151"/>
    </location>
</feature>
<gene>
    <name evidence="2" type="ORF">SLEP1_g49236</name>
</gene>
<organism evidence="2 3">
    <name type="scientific">Rubroshorea leprosula</name>
    <dbReference type="NCBI Taxonomy" id="152421"/>
    <lineage>
        <taxon>Eukaryota</taxon>
        <taxon>Viridiplantae</taxon>
        <taxon>Streptophyta</taxon>
        <taxon>Embryophyta</taxon>
        <taxon>Tracheophyta</taxon>
        <taxon>Spermatophyta</taxon>
        <taxon>Magnoliopsida</taxon>
        <taxon>eudicotyledons</taxon>
        <taxon>Gunneridae</taxon>
        <taxon>Pentapetalae</taxon>
        <taxon>rosids</taxon>
        <taxon>malvids</taxon>
        <taxon>Malvales</taxon>
        <taxon>Dipterocarpaceae</taxon>
        <taxon>Rubroshorea</taxon>
    </lineage>
</organism>
<name>A0AAV5LY85_9ROSI</name>
<protein>
    <recommendedName>
        <fullName evidence="1">Protein kinase domain-containing protein</fullName>
    </recommendedName>
</protein>
<dbReference type="Pfam" id="PF07714">
    <property type="entry name" value="PK_Tyr_Ser-Thr"/>
    <property type="match status" value="1"/>
</dbReference>